<proteinExistence type="predicted"/>
<keyword evidence="3" id="KW-1185">Reference proteome</keyword>
<protein>
    <submittedName>
        <fullName evidence="2">Uncharacterized protein</fullName>
    </submittedName>
</protein>
<dbReference type="EMBL" id="OW240919">
    <property type="protein sequence ID" value="CAH2311834.1"/>
    <property type="molecule type" value="Genomic_DNA"/>
</dbReference>
<sequence>MLTIDRLPRQLSSLHQPRGYNTGPMYIDHIKSLRYKLRKQVCSEQQSLCPGQNPSLQHDLQILVTSLLKQDQGEQNLSKHEQDVFPLSLSLMEMKAKDQESHLSAAFQPQHGRLLKAGLKPLRPVSIQGPTVTLCQGMLPAAQEDTMLTVDALARHGRQPPTPELSPAGLCLTQGL</sequence>
<accession>A0AAD1STZ5</accession>
<reference evidence="2" key="1">
    <citation type="submission" date="2022-03" db="EMBL/GenBank/DDBJ databases">
        <authorList>
            <person name="Alioto T."/>
            <person name="Alioto T."/>
            <person name="Gomez Garrido J."/>
        </authorList>
    </citation>
    <scope>NUCLEOTIDE SEQUENCE</scope>
</reference>
<evidence type="ECO:0000313" key="3">
    <source>
        <dbReference type="Proteomes" id="UP001295444"/>
    </source>
</evidence>
<gene>
    <name evidence="2" type="ORF">PECUL_23A036888</name>
</gene>
<organism evidence="2 3">
    <name type="scientific">Pelobates cultripes</name>
    <name type="common">Western spadefoot toad</name>
    <dbReference type="NCBI Taxonomy" id="61616"/>
    <lineage>
        <taxon>Eukaryota</taxon>
        <taxon>Metazoa</taxon>
        <taxon>Chordata</taxon>
        <taxon>Craniata</taxon>
        <taxon>Vertebrata</taxon>
        <taxon>Euteleostomi</taxon>
        <taxon>Amphibia</taxon>
        <taxon>Batrachia</taxon>
        <taxon>Anura</taxon>
        <taxon>Pelobatoidea</taxon>
        <taxon>Pelobatidae</taxon>
        <taxon>Pelobates</taxon>
    </lineage>
</organism>
<dbReference type="Proteomes" id="UP001295444">
    <property type="component" value="Chromosome 08"/>
</dbReference>
<name>A0AAD1STZ5_PELCU</name>
<dbReference type="AlphaFoldDB" id="A0AAD1STZ5"/>
<feature type="region of interest" description="Disordered" evidence="1">
    <location>
        <begin position="157"/>
        <end position="176"/>
    </location>
</feature>
<evidence type="ECO:0000256" key="1">
    <source>
        <dbReference type="SAM" id="MobiDB-lite"/>
    </source>
</evidence>
<evidence type="ECO:0000313" key="2">
    <source>
        <dbReference type="EMBL" id="CAH2311834.1"/>
    </source>
</evidence>